<keyword evidence="7 12" id="KW-0540">Nuclease</keyword>
<dbReference type="InterPro" id="IPR001352">
    <property type="entry name" value="RNase_HII/HIII"/>
</dbReference>
<evidence type="ECO:0000256" key="5">
    <source>
        <dbReference type="ARBA" id="ARBA00007383"/>
    </source>
</evidence>
<keyword evidence="11" id="KW-0464">Manganese</keyword>
<dbReference type="EC" id="3.1.26.4" evidence="13"/>
<reference evidence="15" key="1">
    <citation type="journal article" date="2021" name="PeerJ">
        <title>Extensive microbial diversity within the chicken gut microbiome revealed by metagenomics and culture.</title>
        <authorList>
            <person name="Gilroy R."/>
            <person name="Ravi A."/>
            <person name="Getino M."/>
            <person name="Pursley I."/>
            <person name="Horton D.L."/>
            <person name="Alikhan N.F."/>
            <person name="Baker D."/>
            <person name="Gharbi K."/>
            <person name="Hall N."/>
            <person name="Watson M."/>
            <person name="Adriaenssens E.M."/>
            <person name="Foster-Nyarko E."/>
            <person name="Jarju S."/>
            <person name="Secka A."/>
            <person name="Antonio M."/>
            <person name="Oren A."/>
            <person name="Chaudhuri R.R."/>
            <person name="La Ragione R."/>
            <person name="Hildebrand F."/>
            <person name="Pallen M.J."/>
        </authorList>
    </citation>
    <scope>NUCLEOTIDE SEQUENCE</scope>
    <source>
        <strain evidence="15">ChiHjej8B7-3636</strain>
    </source>
</reference>
<comment type="similarity">
    <text evidence="5 13">Belongs to the RNase HII family.</text>
</comment>
<evidence type="ECO:0000256" key="3">
    <source>
        <dbReference type="ARBA" id="ARBA00004065"/>
    </source>
</evidence>
<feature type="binding site" evidence="12">
    <location>
        <position position="25"/>
    </location>
    <ligand>
        <name>a divalent metal cation</name>
        <dbReference type="ChEBI" id="CHEBI:60240"/>
    </ligand>
</feature>
<dbReference type="GO" id="GO:0004523">
    <property type="term" value="F:RNA-DNA hybrid ribonuclease activity"/>
    <property type="evidence" value="ECO:0007669"/>
    <property type="project" value="UniProtKB-UniRule"/>
</dbReference>
<evidence type="ECO:0000256" key="2">
    <source>
        <dbReference type="ARBA" id="ARBA00001946"/>
    </source>
</evidence>
<dbReference type="InterPro" id="IPR036397">
    <property type="entry name" value="RNaseH_sf"/>
</dbReference>
<dbReference type="AlphaFoldDB" id="A0A9D2H7D2"/>
<organism evidence="15 16">
    <name type="scientific">Candidatus Microbacterium stercoravium</name>
    <dbReference type="NCBI Taxonomy" id="2838697"/>
    <lineage>
        <taxon>Bacteria</taxon>
        <taxon>Bacillati</taxon>
        <taxon>Actinomycetota</taxon>
        <taxon>Actinomycetes</taxon>
        <taxon>Micrococcales</taxon>
        <taxon>Microbacteriaceae</taxon>
        <taxon>Microbacterium</taxon>
    </lineage>
</organism>
<evidence type="ECO:0000313" key="16">
    <source>
        <dbReference type="Proteomes" id="UP000824220"/>
    </source>
</evidence>
<feature type="binding site" evidence="12">
    <location>
        <position position="26"/>
    </location>
    <ligand>
        <name>a divalent metal cation</name>
        <dbReference type="ChEBI" id="CHEBI:60240"/>
    </ligand>
</feature>
<comment type="function">
    <text evidence="3 13">Endonuclease that specifically degrades the RNA of RNA-DNA hybrids.</text>
</comment>
<evidence type="ECO:0000256" key="4">
    <source>
        <dbReference type="ARBA" id="ARBA00004496"/>
    </source>
</evidence>
<evidence type="ECO:0000256" key="1">
    <source>
        <dbReference type="ARBA" id="ARBA00000077"/>
    </source>
</evidence>
<keyword evidence="10 12" id="KW-0378">Hydrolase</keyword>
<evidence type="ECO:0000256" key="8">
    <source>
        <dbReference type="ARBA" id="ARBA00022723"/>
    </source>
</evidence>
<dbReference type="PANTHER" id="PTHR10954:SF18">
    <property type="entry name" value="RIBONUCLEASE HII"/>
    <property type="match status" value="1"/>
</dbReference>
<evidence type="ECO:0000256" key="12">
    <source>
        <dbReference type="PROSITE-ProRule" id="PRU01319"/>
    </source>
</evidence>
<comment type="cofactor">
    <cofactor evidence="12">
        <name>Mn(2+)</name>
        <dbReference type="ChEBI" id="CHEBI:29035"/>
    </cofactor>
    <cofactor evidence="12">
        <name>Mg(2+)</name>
        <dbReference type="ChEBI" id="CHEBI:18420"/>
    </cofactor>
    <text evidence="12">Manganese or magnesium. Binds 1 divalent metal ion per monomer in the absence of substrate. May bind a second metal ion after substrate binding.</text>
</comment>
<evidence type="ECO:0000256" key="6">
    <source>
        <dbReference type="ARBA" id="ARBA00022490"/>
    </source>
</evidence>
<dbReference type="SUPFAM" id="SSF53098">
    <property type="entry name" value="Ribonuclease H-like"/>
    <property type="match status" value="1"/>
</dbReference>
<dbReference type="PANTHER" id="PTHR10954">
    <property type="entry name" value="RIBONUCLEASE H2 SUBUNIT A"/>
    <property type="match status" value="1"/>
</dbReference>
<accession>A0A9D2H7D2</accession>
<gene>
    <name evidence="15" type="ORF">H9800_07150</name>
</gene>
<evidence type="ECO:0000256" key="7">
    <source>
        <dbReference type="ARBA" id="ARBA00022722"/>
    </source>
</evidence>
<dbReference type="GO" id="GO:0005737">
    <property type="term" value="C:cytoplasm"/>
    <property type="evidence" value="ECO:0007669"/>
    <property type="project" value="UniProtKB-SubCell"/>
</dbReference>
<protein>
    <recommendedName>
        <fullName evidence="13">Ribonuclease</fullName>
        <ecNumber evidence="13">3.1.26.4</ecNumber>
    </recommendedName>
</protein>
<sequence>MSPVVPTLELEERLLGEAPLVFGLDEVGRGALAGPVTVAASVIDSSTLGTAIPEGLRDSKLVTERNRPRVAERAAAWVRETTLGWATPGEVDEAGIMGALGLAASRALQAMRERGFDPADGISLLDGNHDYLSRLASPVLGPLDVRTVVKGDRDRAVISAASIAAKVSRDAVMVELHDQHEAYAWQRNKGYASAAHRAAIDEHGLTVHHRRSWAIGPALSRGEAS</sequence>
<feature type="domain" description="RNase H type-2" evidence="14">
    <location>
        <begin position="19"/>
        <end position="225"/>
    </location>
</feature>
<dbReference type="Gene3D" id="3.30.420.10">
    <property type="entry name" value="Ribonuclease H-like superfamily/Ribonuclease H"/>
    <property type="match status" value="1"/>
</dbReference>
<proteinExistence type="inferred from homology"/>
<dbReference type="PROSITE" id="PS51975">
    <property type="entry name" value="RNASE_H_2"/>
    <property type="match status" value="1"/>
</dbReference>
<dbReference type="InterPro" id="IPR012337">
    <property type="entry name" value="RNaseH-like_sf"/>
</dbReference>
<dbReference type="CDD" id="cd07182">
    <property type="entry name" value="RNase_HII_bacteria_HII_like"/>
    <property type="match status" value="1"/>
</dbReference>
<comment type="cofactor">
    <cofactor evidence="2">
        <name>Mg(2+)</name>
        <dbReference type="ChEBI" id="CHEBI:18420"/>
    </cofactor>
</comment>
<evidence type="ECO:0000256" key="9">
    <source>
        <dbReference type="ARBA" id="ARBA00022759"/>
    </source>
</evidence>
<keyword evidence="9 12" id="KW-0255">Endonuclease</keyword>
<evidence type="ECO:0000259" key="14">
    <source>
        <dbReference type="PROSITE" id="PS51975"/>
    </source>
</evidence>
<dbReference type="GO" id="GO:0046872">
    <property type="term" value="F:metal ion binding"/>
    <property type="evidence" value="ECO:0007669"/>
    <property type="project" value="UniProtKB-KW"/>
</dbReference>
<dbReference type="GO" id="GO:0003723">
    <property type="term" value="F:RNA binding"/>
    <property type="evidence" value="ECO:0007669"/>
    <property type="project" value="UniProtKB-UniRule"/>
</dbReference>
<dbReference type="GO" id="GO:0032299">
    <property type="term" value="C:ribonuclease H2 complex"/>
    <property type="evidence" value="ECO:0007669"/>
    <property type="project" value="TreeGrafter"/>
</dbReference>
<dbReference type="Pfam" id="PF01351">
    <property type="entry name" value="RNase_HII"/>
    <property type="match status" value="1"/>
</dbReference>
<comment type="caution">
    <text evidence="15">The sequence shown here is derived from an EMBL/GenBank/DDBJ whole genome shotgun (WGS) entry which is preliminary data.</text>
</comment>
<evidence type="ECO:0000256" key="13">
    <source>
        <dbReference type="RuleBase" id="RU003515"/>
    </source>
</evidence>
<keyword evidence="8 12" id="KW-0479">Metal-binding</keyword>
<dbReference type="InterPro" id="IPR024567">
    <property type="entry name" value="RNase_HII/HIII_dom"/>
</dbReference>
<dbReference type="Proteomes" id="UP000824220">
    <property type="component" value="Unassembled WGS sequence"/>
</dbReference>
<evidence type="ECO:0000313" key="15">
    <source>
        <dbReference type="EMBL" id="HJA04625.1"/>
    </source>
</evidence>
<name>A0A9D2H7D2_9MICO</name>
<dbReference type="EMBL" id="DXAM01000098">
    <property type="protein sequence ID" value="HJA04625.1"/>
    <property type="molecule type" value="Genomic_DNA"/>
</dbReference>
<dbReference type="InterPro" id="IPR022898">
    <property type="entry name" value="RNase_HII"/>
</dbReference>
<feature type="binding site" evidence="12">
    <location>
        <position position="126"/>
    </location>
    <ligand>
        <name>a divalent metal cation</name>
        <dbReference type="ChEBI" id="CHEBI:60240"/>
    </ligand>
</feature>
<dbReference type="GO" id="GO:0006298">
    <property type="term" value="P:mismatch repair"/>
    <property type="evidence" value="ECO:0007669"/>
    <property type="project" value="TreeGrafter"/>
</dbReference>
<dbReference type="NCBIfam" id="NF000595">
    <property type="entry name" value="PRK00015.1-3"/>
    <property type="match status" value="1"/>
</dbReference>
<evidence type="ECO:0000256" key="10">
    <source>
        <dbReference type="ARBA" id="ARBA00022801"/>
    </source>
</evidence>
<reference evidence="15" key="2">
    <citation type="submission" date="2021-04" db="EMBL/GenBank/DDBJ databases">
        <authorList>
            <person name="Gilroy R."/>
        </authorList>
    </citation>
    <scope>NUCLEOTIDE SEQUENCE</scope>
    <source>
        <strain evidence="15">ChiHjej8B7-3636</strain>
    </source>
</reference>
<comment type="catalytic activity">
    <reaction evidence="1 12 13">
        <text>Endonucleolytic cleavage to 5'-phosphomonoester.</text>
        <dbReference type="EC" id="3.1.26.4"/>
    </reaction>
</comment>
<dbReference type="GO" id="GO:0043137">
    <property type="term" value="P:DNA replication, removal of RNA primer"/>
    <property type="evidence" value="ECO:0007669"/>
    <property type="project" value="TreeGrafter"/>
</dbReference>
<evidence type="ECO:0000256" key="11">
    <source>
        <dbReference type="ARBA" id="ARBA00023211"/>
    </source>
</evidence>
<comment type="subcellular location">
    <subcellularLocation>
        <location evidence="4">Cytoplasm</location>
    </subcellularLocation>
</comment>
<keyword evidence="6" id="KW-0963">Cytoplasm</keyword>